<gene>
    <name evidence="1" type="ORF">IFE19_15525</name>
</gene>
<dbReference type="RefSeq" id="WP_207823847.1">
    <property type="nucleotide sequence ID" value="NZ_CP062006.1"/>
</dbReference>
<name>A0ABX7SMC8_9CAUL</name>
<evidence type="ECO:0000313" key="1">
    <source>
        <dbReference type="EMBL" id="QTC87480.1"/>
    </source>
</evidence>
<dbReference type="Proteomes" id="UP000663942">
    <property type="component" value="Chromosome"/>
</dbReference>
<proteinExistence type="predicted"/>
<accession>A0ABX7SMC8</accession>
<dbReference type="EMBL" id="CP062006">
    <property type="protein sequence ID" value="QTC87480.1"/>
    <property type="molecule type" value="Genomic_DNA"/>
</dbReference>
<evidence type="ECO:0000313" key="2">
    <source>
        <dbReference type="Proteomes" id="UP000663942"/>
    </source>
</evidence>
<organism evidence="1 2">
    <name type="scientific">Brevundimonas pondensis</name>
    <dbReference type="NCBI Taxonomy" id="2774189"/>
    <lineage>
        <taxon>Bacteria</taxon>
        <taxon>Pseudomonadati</taxon>
        <taxon>Pseudomonadota</taxon>
        <taxon>Alphaproteobacteria</taxon>
        <taxon>Caulobacterales</taxon>
        <taxon>Caulobacteraceae</taxon>
        <taxon>Brevundimonas</taxon>
    </lineage>
</organism>
<protein>
    <recommendedName>
        <fullName evidence="3">Addiction module antidote protein</fullName>
    </recommendedName>
</protein>
<evidence type="ECO:0008006" key="3">
    <source>
        <dbReference type="Google" id="ProtNLM"/>
    </source>
</evidence>
<sequence>MIPSSLLETREFDVANYIETPADVAAYLKLAVAEGEGPEELASTLGDILRSKGGQRLPLEAFVGLLHGAGLEMRVSPV</sequence>
<reference evidence="1 2" key="1">
    <citation type="submission" date="2020-09" db="EMBL/GenBank/DDBJ databases">
        <title>Brevundimonas sp. LVF1 isolated from an oligotrophic pond in Goettingen, Germany.</title>
        <authorList>
            <person name="Friedrich I."/>
            <person name="Klassen A."/>
            <person name="Neubauer H."/>
            <person name="Schneider D."/>
            <person name="Hertel R."/>
            <person name="Daniel R."/>
        </authorList>
    </citation>
    <scope>NUCLEOTIDE SEQUENCE [LARGE SCALE GENOMIC DNA]</scope>
    <source>
        <strain evidence="1 2">LVF1</strain>
    </source>
</reference>
<keyword evidence="2" id="KW-1185">Reference proteome</keyword>